<dbReference type="Proteomes" id="UP000000663">
    <property type="component" value="Chromosome"/>
</dbReference>
<dbReference type="Pfam" id="PF13229">
    <property type="entry name" value="Beta_helix"/>
    <property type="match status" value="1"/>
</dbReference>
<accession>Q0W100</accession>
<keyword evidence="3" id="KW-1185">Reference proteome</keyword>
<dbReference type="InterPro" id="IPR012334">
    <property type="entry name" value="Pectin_lyas_fold"/>
</dbReference>
<protein>
    <recommendedName>
        <fullName evidence="1">Right handed beta helix domain-containing protein</fullName>
    </recommendedName>
</protein>
<organism evidence="2 3">
    <name type="scientific">Methanocella arvoryzae (strain DSM 22066 / NBRC 105507 / MRE50)</name>
    <dbReference type="NCBI Taxonomy" id="351160"/>
    <lineage>
        <taxon>Archaea</taxon>
        <taxon>Methanobacteriati</taxon>
        <taxon>Methanobacteriota</taxon>
        <taxon>Stenosarchaea group</taxon>
        <taxon>Methanomicrobia</taxon>
        <taxon>Methanocellales</taxon>
        <taxon>Methanocellaceae</taxon>
        <taxon>Methanocella</taxon>
    </lineage>
</organism>
<dbReference type="PROSITE" id="PS51257">
    <property type="entry name" value="PROKAR_LIPOPROTEIN"/>
    <property type="match status" value="1"/>
</dbReference>
<dbReference type="KEGG" id="rci:RRC197"/>
<proteinExistence type="predicted"/>
<dbReference type="eggNOG" id="arCOG02521">
    <property type="taxonomic scope" value="Archaea"/>
</dbReference>
<dbReference type="InterPro" id="IPR006626">
    <property type="entry name" value="PbH1"/>
</dbReference>
<evidence type="ECO:0000313" key="3">
    <source>
        <dbReference type="Proteomes" id="UP000000663"/>
    </source>
</evidence>
<feature type="domain" description="Right handed beta helix" evidence="1">
    <location>
        <begin position="247"/>
        <end position="382"/>
    </location>
</feature>
<dbReference type="SMART" id="SM00710">
    <property type="entry name" value="PbH1"/>
    <property type="match status" value="4"/>
</dbReference>
<dbReference type="SUPFAM" id="SSF51126">
    <property type="entry name" value="Pectin lyase-like"/>
    <property type="match status" value="1"/>
</dbReference>
<gene>
    <name evidence="2" type="ORF">RRC197</name>
</gene>
<reference evidence="2 3" key="1">
    <citation type="journal article" date="2006" name="Science">
        <title>Genome of rice cluster I archaea -- the key methane producers in the rice rhizosphere.</title>
        <authorList>
            <person name="Erkel C."/>
            <person name="Kube M."/>
            <person name="Reinhardt R."/>
            <person name="Liesack W."/>
        </authorList>
    </citation>
    <scope>NUCLEOTIDE SEQUENCE [LARGE SCALE GENOMIC DNA]</scope>
    <source>
        <strain evidence="3">DSM 22066 / NBRC 105507 / MRE50</strain>
    </source>
</reference>
<evidence type="ECO:0000259" key="1">
    <source>
        <dbReference type="Pfam" id="PF13229"/>
    </source>
</evidence>
<dbReference type="Gene3D" id="2.160.20.10">
    <property type="entry name" value="Single-stranded right-handed beta-helix, Pectin lyase-like"/>
    <property type="match status" value="2"/>
</dbReference>
<dbReference type="AlphaFoldDB" id="Q0W100"/>
<dbReference type="InterPro" id="IPR039448">
    <property type="entry name" value="Beta_helix"/>
</dbReference>
<dbReference type="NCBIfam" id="TIGR03804">
    <property type="entry name" value="para_beta_helix"/>
    <property type="match status" value="1"/>
</dbReference>
<dbReference type="InterPro" id="IPR011050">
    <property type="entry name" value="Pectin_lyase_fold/virulence"/>
</dbReference>
<sequence>MREVKKVYWLSALLIACIVLSGVGLSGCLGGILSGAPGANATASPSVTPTIKTSVNTSFDPDTPVCPPGYTEVTSIDGTIHCKGPDGYIYDLALPGETPVRSANRYQWLGDHPPGSTATPTPTPTPTPGPVITVPASGSWVNMPVSNYETVEPRASADIPAAILAKMRPPNLDWVPPEYTSTALPAPALIIEPGQSLSLINDVAIGDLVIVRGDHSSETLTIRKPMILKGEDCALVRGIDIEAPCIVTGFSVTGRECGIFAQGISGTPEFPFIIEGNHCYRNGYGLRLYYCDNALIKNNYFESNSEVELHVEHLNNCTFTGNDLGEAMYHPGEGKVDVDGAALRYLNNCVFEKNYIGEHYYGTRWYSCKDCIIRDNVYRNSGSNIRLGKDQDNGNFGRCERMQVIGNDIRGGTDGIWAQACIDSVFNDNIIRAKYPFPSGYGQGGSGSGNDVEVVIPSYD</sequence>
<dbReference type="EMBL" id="AM114193">
    <property type="protein sequence ID" value="CAJ37943.1"/>
    <property type="molecule type" value="Genomic_DNA"/>
</dbReference>
<name>Q0W100_METAR</name>
<evidence type="ECO:0000313" key="2">
    <source>
        <dbReference type="EMBL" id="CAJ37943.1"/>
    </source>
</evidence>
<dbReference type="InterPro" id="IPR022441">
    <property type="entry name" value="Para_beta_helix_rpt-2"/>
</dbReference>